<evidence type="ECO:0000256" key="1">
    <source>
        <dbReference type="ARBA" id="ARBA00023015"/>
    </source>
</evidence>
<reference evidence="6 7" key="1">
    <citation type="submission" date="2019-08" db="EMBL/GenBank/DDBJ databases">
        <title>In-depth cultivation of the pig gut microbiome towards novel bacterial diversity and tailored functional studies.</title>
        <authorList>
            <person name="Wylensek D."/>
            <person name="Hitch T.C.A."/>
            <person name="Clavel T."/>
        </authorList>
    </citation>
    <scope>NUCLEOTIDE SEQUENCE [LARGE SCALE GENOMIC DNA]</scope>
    <source>
        <strain evidence="6 7">SM-530-WT-4B</strain>
    </source>
</reference>
<evidence type="ECO:0000256" key="4">
    <source>
        <dbReference type="PROSITE-ProRule" id="PRU00335"/>
    </source>
</evidence>
<dbReference type="GO" id="GO:0003700">
    <property type="term" value="F:DNA-binding transcription factor activity"/>
    <property type="evidence" value="ECO:0007669"/>
    <property type="project" value="TreeGrafter"/>
</dbReference>
<dbReference type="InterPro" id="IPR009057">
    <property type="entry name" value="Homeodomain-like_sf"/>
</dbReference>
<gene>
    <name evidence="6" type="ORF">FYJ74_02300</name>
</gene>
<comment type="caution">
    <text evidence="6">The sequence shown here is derived from an EMBL/GenBank/DDBJ whole genome shotgun (WGS) entry which is preliminary data.</text>
</comment>
<dbReference type="Gene3D" id="1.10.357.10">
    <property type="entry name" value="Tetracycline Repressor, domain 2"/>
    <property type="match status" value="1"/>
</dbReference>
<dbReference type="PANTHER" id="PTHR30055">
    <property type="entry name" value="HTH-TYPE TRANSCRIPTIONAL REGULATOR RUTR"/>
    <property type="match status" value="1"/>
</dbReference>
<evidence type="ECO:0000313" key="7">
    <source>
        <dbReference type="Proteomes" id="UP000473699"/>
    </source>
</evidence>
<dbReference type="PROSITE" id="PS50977">
    <property type="entry name" value="HTH_TETR_2"/>
    <property type="match status" value="1"/>
</dbReference>
<dbReference type="RefSeq" id="WP_154527997.1">
    <property type="nucleotide sequence ID" value="NZ_VUNH01000002.1"/>
</dbReference>
<evidence type="ECO:0000313" key="6">
    <source>
        <dbReference type="EMBL" id="MST54883.1"/>
    </source>
</evidence>
<name>A0A6L5Y9K7_9BACT</name>
<evidence type="ECO:0000256" key="2">
    <source>
        <dbReference type="ARBA" id="ARBA00023125"/>
    </source>
</evidence>
<dbReference type="InterPro" id="IPR036271">
    <property type="entry name" value="Tet_transcr_reg_TetR-rel_C_sf"/>
</dbReference>
<dbReference type="SUPFAM" id="SSF48498">
    <property type="entry name" value="Tetracyclin repressor-like, C-terminal domain"/>
    <property type="match status" value="1"/>
</dbReference>
<keyword evidence="1" id="KW-0805">Transcription regulation</keyword>
<accession>A0A6L5Y9K7</accession>
<keyword evidence="3" id="KW-0804">Transcription</keyword>
<keyword evidence="7" id="KW-1185">Reference proteome</keyword>
<dbReference type="EMBL" id="VUNH01000002">
    <property type="protein sequence ID" value="MST54883.1"/>
    <property type="molecule type" value="Genomic_DNA"/>
</dbReference>
<organism evidence="6 7">
    <name type="scientific">Pyramidobacter porci</name>
    <dbReference type="NCBI Taxonomy" id="2605789"/>
    <lineage>
        <taxon>Bacteria</taxon>
        <taxon>Thermotogati</taxon>
        <taxon>Synergistota</taxon>
        <taxon>Synergistia</taxon>
        <taxon>Synergistales</taxon>
        <taxon>Dethiosulfovibrionaceae</taxon>
        <taxon>Pyramidobacter</taxon>
    </lineage>
</organism>
<dbReference type="Gene3D" id="1.10.10.60">
    <property type="entry name" value="Homeodomain-like"/>
    <property type="match status" value="1"/>
</dbReference>
<protein>
    <submittedName>
        <fullName evidence="6">TetR/AcrR family transcriptional regulator</fullName>
    </submittedName>
</protein>
<keyword evidence="2 4" id="KW-0238">DNA-binding</keyword>
<feature type="domain" description="HTH tetR-type" evidence="5">
    <location>
        <begin position="14"/>
        <end position="74"/>
    </location>
</feature>
<dbReference type="Proteomes" id="UP000473699">
    <property type="component" value="Unassembled WGS sequence"/>
</dbReference>
<dbReference type="Pfam" id="PF00440">
    <property type="entry name" value="TetR_N"/>
    <property type="match status" value="1"/>
</dbReference>
<dbReference type="AlphaFoldDB" id="A0A6L5Y9K7"/>
<evidence type="ECO:0000256" key="3">
    <source>
        <dbReference type="ARBA" id="ARBA00023163"/>
    </source>
</evidence>
<dbReference type="SUPFAM" id="SSF46689">
    <property type="entry name" value="Homeodomain-like"/>
    <property type="match status" value="1"/>
</dbReference>
<dbReference type="InterPro" id="IPR050109">
    <property type="entry name" value="HTH-type_TetR-like_transc_reg"/>
</dbReference>
<sequence length="206" mass="23020">MPKLSAENKELITAAVRDKAFACACAMLREAGWRRFTMKDLAVRMGVAKGTVYNYFRDKDAVILFIRETLARQIAARIRRDMVRESDTRRLLRRIVLKSIEGMKEFRFLHFAIGDVVMRRASPEGTAADDAAMDCVHDVLAAVMERGMKDGSVRPGDPVLMAAALHSSLMGVEMGSRFHCGLDTNSQKIRGLIADLLLRGICTEEK</sequence>
<dbReference type="PANTHER" id="PTHR30055:SF234">
    <property type="entry name" value="HTH-TYPE TRANSCRIPTIONAL REGULATOR BETI"/>
    <property type="match status" value="1"/>
</dbReference>
<feature type="DNA-binding region" description="H-T-H motif" evidence="4">
    <location>
        <begin position="37"/>
        <end position="56"/>
    </location>
</feature>
<dbReference type="GO" id="GO:0000976">
    <property type="term" value="F:transcription cis-regulatory region binding"/>
    <property type="evidence" value="ECO:0007669"/>
    <property type="project" value="TreeGrafter"/>
</dbReference>
<proteinExistence type="predicted"/>
<dbReference type="InterPro" id="IPR001647">
    <property type="entry name" value="HTH_TetR"/>
</dbReference>
<evidence type="ECO:0000259" key="5">
    <source>
        <dbReference type="PROSITE" id="PS50977"/>
    </source>
</evidence>